<protein>
    <recommendedName>
        <fullName evidence="4">DoxX family protein</fullName>
    </recommendedName>
</protein>
<dbReference type="RefSeq" id="WP_015827059.1">
    <property type="nucleotide sequence ID" value="NC_012982.1"/>
</dbReference>
<dbReference type="KEGG" id="hba:Hbal_1217"/>
<sequence length="145" mass="15834">MRGVRSFLGWVLALGLIIVLAFSLDAKLFDDPEQANVVYSTLAEKTGLALFEPTGRYVMGMLEGFAALMLVLPFTRRFGAFLTLVISGALVGAHLSPYLGQEIPIALGSEKLDGASHFYLMIALVTASGLLMFIHPGRKRRRTFN</sequence>
<dbReference type="Proteomes" id="UP000002745">
    <property type="component" value="Chromosome"/>
</dbReference>
<feature type="transmembrane region" description="Helical" evidence="1">
    <location>
        <begin position="78"/>
        <end position="96"/>
    </location>
</feature>
<organism evidence="2 3">
    <name type="scientific">Hirschia baltica (strain ATCC 49814 / DSM 5838 / IFAM 1418)</name>
    <dbReference type="NCBI Taxonomy" id="582402"/>
    <lineage>
        <taxon>Bacteria</taxon>
        <taxon>Pseudomonadati</taxon>
        <taxon>Pseudomonadota</taxon>
        <taxon>Alphaproteobacteria</taxon>
        <taxon>Hyphomonadales</taxon>
        <taxon>Hyphomonadaceae</taxon>
        <taxon>Hirschia</taxon>
    </lineage>
</organism>
<accession>C6XI83</accession>
<keyword evidence="1" id="KW-1133">Transmembrane helix</keyword>
<keyword evidence="1" id="KW-0472">Membrane</keyword>
<dbReference type="eggNOG" id="ENOG5031B4T">
    <property type="taxonomic scope" value="Bacteria"/>
</dbReference>
<evidence type="ECO:0008006" key="4">
    <source>
        <dbReference type="Google" id="ProtNLM"/>
    </source>
</evidence>
<dbReference type="OrthoDB" id="7629936at2"/>
<evidence type="ECO:0000313" key="2">
    <source>
        <dbReference type="EMBL" id="ACT58909.1"/>
    </source>
</evidence>
<gene>
    <name evidence="2" type="ordered locus">Hbal_1217</name>
</gene>
<dbReference type="EMBL" id="CP001678">
    <property type="protein sequence ID" value="ACT58909.1"/>
    <property type="molecule type" value="Genomic_DNA"/>
</dbReference>
<proteinExistence type="predicted"/>
<reference evidence="3" key="1">
    <citation type="journal article" date="2011" name="J. Bacteriol.">
        <title>Genome sequences of eight morphologically diverse alphaproteobacteria.</title>
        <authorList>
            <consortium name="US DOE Joint Genome Institute"/>
            <person name="Brown P.J."/>
            <person name="Kysela D.T."/>
            <person name="Buechlein A."/>
            <person name="Hemmerich C."/>
            <person name="Brun Y.V."/>
        </authorList>
    </citation>
    <scope>NUCLEOTIDE SEQUENCE [LARGE SCALE GENOMIC DNA]</scope>
    <source>
        <strain evidence="3">ATCC 49814 / DSM 5838 / IFAM 1418</strain>
    </source>
</reference>
<dbReference type="AlphaFoldDB" id="C6XI83"/>
<keyword evidence="1" id="KW-0812">Transmembrane</keyword>
<feature type="transmembrane region" description="Helical" evidence="1">
    <location>
        <begin position="54"/>
        <end position="71"/>
    </location>
</feature>
<evidence type="ECO:0000256" key="1">
    <source>
        <dbReference type="SAM" id="Phobius"/>
    </source>
</evidence>
<dbReference type="HOGENOM" id="CLU_149256_0_0_5"/>
<keyword evidence="3" id="KW-1185">Reference proteome</keyword>
<feature type="transmembrane region" description="Helical" evidence="1">
    <location>
        <begin position="116"/>
        <end position="134"/>
    </location>
</feature>
<name>C6XI83_HIRBI</name>
<evidence type="ECO:0000313" key="3">
    <source>
        <dbReference type="Proteomes" id="UP000002745"/>
    </source>
</evidence>